<reference evidence="2 3" key="1">
    <citation type="journal article" date="2020" name="Syst. Appl. Microbiol.">
        <title>Arthrospiribacter ruber gen. nov., sp. nov., a novel bacterium isolated from Arthrospira cultures.</title>
        <authorList>
            <person name="Waleron M."/>
            <person name="Misztak A."/>
            <person name="Waleron M.M."/>
            <person name="Furmaniak M."/>
            <person name="Mrozik A."/>
            <person name="Waleron K."/>
        </authorList>
    </citation>
    <scope>NUCLEOTIDE SEQUENCE [LARGE SCALE GENOMIC DNA]</scope>
    <source>
        <strain evidence="2 3">DPMB0001</strain>
    </source>
</reference>
<keyword evidence="3" id="KW-1185">Reference proteome</keyword>
<dbReference type="Pfam" id="PF00535">
    <property type="entry name" value="Glycos_transf_2"/>
    <property type="match status" value="1"/>
</dbReference>
<evidence type="ECO:0000259" key="1">
    <source>
        <dbReference type="Pfam" id="PF00535"/>
    </source>
</evidence>
<dbReference type="AlphaFoldDB" id="A0A951ITA4"/>
<dbReference type="RefSeq" id="WP_219286131.1">
    <property type="nucleotide sequence ID" value="NZ_RPHB01000001.1"/>
</dbReference>
<protein>
    <submittedName>
        <fullName evidence="2">Glycosyltransferase</fullName>
    </submittedName>
</protein>
<sequence>MLKNQGPIVSISCITYNHASFIRQTLNGFLMQKTNFDFEVLIHDDASTDGTQEIIKEYQEKYPEIIKPILQKENQYQKGLRGISRNFNYPRAKGKYIALCEGDDYWTDERKLQTQVDFLDENPSFVVSYHDAQVINEKGEIIEQSKMDESKKKDYSEKELISGSTFILTLSMMFRNLDILRDYPYEANMIKNGDNFLTSLLGMYGKGKYHPDIKPAVYRKHNSGIWTKMSDEQKSASKILSYYWTFMFFKRVDHRYGEKAYLNKISQTLNRQSKNENMIVIKKGIFSKFASFFAKLAG</sequence>
<dbReference type="Proteomes" id="UP000727490">
    <property type="component" value="Unassembled WGS sequence"/>
</dbReference>
<dbReference type="PANTHER" id="PTHR22916:SF3">
    <property type="entry name" value="UDP-GLCNAC:BETAGAL BETA-1,3-N-ACETYLGLUCOSAMINYLTRANSFERASE-LIKE PROTEIN 1"/>
    <property type="match status" value="1"/>
</dbReference>
<gene>
    <name evidence="2" type="ORF">EGN73_00790</name>
</gene>
<proteinExistence type="predicted"/>
<accession>A0A951ITA4</accession>
<dbReference type="EMBL" id="RPHB01000001">
    <property type="protein sequence ID" value="MBW3466349.1"/>
    <property type="molecule type" value="Genomic_DNA"/>
</dbReference>
<comment type="caution">
    <text evidence="2">The sequence shown here is derived from an EMBL/GenBank/DDBJ whole genome shotgun (WGS) entry which is preliminary data.</text>
</comment>
<dbReference type="GO" id="GO:0016758">
    <property type="term" value="F:hexosyltransferase activity"/>
    <property type="evidence" value="ECO:0007669"/>
    <property type="project" value="UniProtKB-ARBA"/>
</dbReference>
<evidence type="ECO:0000313" key="2">
    <source>
        <dbReference type="EMBL" id="MBW3466349.1"/>
    </source>
</evidence>
<dbReference type="PANTHER" id="PTHR22916">
    <property type="entry name" value="GLYCOSYLTRANSFERASE"/>
    <property type="match status" value="1"/>
</dbReference>
<evidence type="ECO:0000313" key="3">
    <source>
        <dbReference type="Proteomes" id="UP000727490"/>
    </source>
</evidence>
<name>A0A951ITA4_9BACT</name>
<feature type="domain" description="Glycosyltransferase 2-like" evidence="1">
    <location>
        <begin position="13"/>
        <end position="180"/>
    </location>
</feature>
<dbReference type="InterPro" id="IPR001173">
    <property type="entry name" value="Glyco_trans_2-like"/>
</dbReference>
<organism evidence="2 3">
    <name type="scientific">Arthrospiribacter ruber</name>
    <dbReference type="NCBI Taxonomy" id="2487934"/>
    <lineage>
        <taxon>Bacteria</taxon>
        <taxon>Pseudomonadati</taxon>
        <taxon>Bacteroidota</taxon>
        <taxon>Cytophagia</taxon>
        <taxon>Cytophagales</taxon>
        <taxon>Cyclobacteriaceae</taxon>
        <taxon>Arthrospiribacter</taxon>
    </lineage>
</organism>